<comment type="caution">
    <text evidence="1">The sequence shown here is derived from an EMBL/GenBank/DDBJ whole genome shotgun (WGS) entry which is preliminary data.</text>
</comment>
<gene>
    <name evidence="1" type="ORF">DPMN_003474</name>
</gene>
<proteinExistence type="predicted"/>
<protein>
    <submittedName>
        <fullName evidence="1">Uncharacterized protein</fullName>
    </submittedName>
</protein>
<evidence type="ECO:0000313" key="2">
    <source>
        <dbReference type="Proteomes" id="UP000828390"/>
    </source>
</evidence>
<accession>A0A9D4RS53</accession>
<dbReference type="Proteomes" id="UP000828390">
    <property type="component" value="Unassembled WGS sequence"/>
</dbReference>
<dbReference type="EMBL" id="JAIWYP010000001">
    <property type="protein sequence ID" value="KAH3879571.1"/>
    <property type="molecule type" value="Genomic_DNA"/>
</dbReference>
<organism evidence="1 2">
    <name type="scientific">Dreissena polymorpha</name>
    <name type="common">Zebra mussel</name>
    <name type="synonym">Mytilus polymorpha</name>
    <dbReference type="NCBI Taxonomy" id="45954"/>
    <lineage>
        <taxon>Eukaryota</taxon>
        <taxon>Metazoa</taxon>
        <taxon>Spiralia</taxon>
        <taxon>Lophotrochozoa</taxon>
        <taxon>Mollusca</taxon>
        <taxon>Bivalvia</taxon>
        <taxon>Autobranchia</taxon>
        <taxon>Heteroconchia</taxon>
        <taxon>Euheterodonta</taxon>
        <taxon>Imparidentia</taxon>
        <taxon>Neoheterodontei</taxon>
        <taxon>Myida</taxon>
        <taxon>Dreissenoidea</taxon>
        <taxon>Dreissenidae</taxon>
        <taxon>Dreissena</taxon>
    </lineage>
</organism>
<keyword evidence="2" id="KW-1185">Reference proteome</keyword>
<reference evidence="1" key="1">
    <citation type="journal article" date="2019" name="bioRxiv">
        <title>The Genome of the Zebra Mussel, Dreissena polymorpha: A Resource for Invasive Species Research.</title>
        <authorList>
            <person name="McCartney M.A."/>
            <person name="Auch B."/>
            <person name="Kono T."/>
            <person name="Mallez S."/>
            <person name="Zhang Y."/>
            <person name="Obille A."/>
            <person name="Becker A."/>
            <person name="Abrahante J.E."/>
            <person name="Garbe J."/>
            <person name="Badalamenti J.P."/>
            <person name="Herman A."/>
            <person name="Mangelson H."/>
            <person name="Liachko I."/>
            <person name="Sullivan S."/>
            <person name="Sone E.D."/>
            <person name="Koren S."/>
            <person name="Silverstein K.A.T."/>
            <person name="Beckman K.B."/>
            <person name="Gohl D.M."/>
        </authorList>
    </citation>
    <scope>NUCLEOTIDE SEQUENCE</scope>
    <source>
        <strain evidence="1">Duluth1</strain>
        <tissue evidence="1">Whole animal</tissue>
    </source>
</reference>
<reference evidence="1" key="2">
    <citation type="submission" date="2020-11" db="EMBL/GenBank/DDBJ databases">
        <authorList>
            <person name="McCartney M.A."/>
            <person name="Auch B."/>
            <person name="Kono T."/>
            <person name="Mallez S."/>
            <person name="Becker A."/>
            <person name="Gohl D.M."/>
            <person name="Silverstein K.A.T."/>
            <person name="Koren S."/>
            <person name="Bechman K.B."/>
            <person name="Herman A."/>
            <person name="Abrahante J.E."/>
            <person name="Garbe J."/>
        </authorList>
    </citation>
    <scope>NUCLEOTIDE SEQUENCE</scope>
    <source>
        <strain evidence="1">Duluth1</strain>
        <tissue evidence="1">Whole animal</tissue>
    </source>
</reference>
<sequence length="161" mass="17399">MVVLVGDNAVDVVVVTIEMRWWLWECGSCCGDIRSGGGDGCCGYIGGAIVVVVVKLRCVGGVVESMDVMGLVVVATGVGYCESSQYCLSYVNPYCESSQYCLSYVNPYCESSQYCLSTVNPVNTLCESTQDSIRTNVVTKYHEKKNAPDPCGHVFQRTGTI</sequence>
<name>A0A9D4RS53_DREPO</name>
<evidence type="ECO:0000313" key="1">
    <source>
        <dbReference type="EMBL" id="KAH3879571.1"/>
    </source>
</evidence>
<dbReference type="AlphaFoldDB" id="A0A9D4RS53"/>